<evidence type="ECO:0000313" key="2">
    <source>
        <dbReference type="Proteomes" id="UP001044222"/>
    </source>
</evidence>
<dbReference type="Proteomes" id="UP001044222">
    <property type="component" value="Chromosome 10"/>
</dbReference>
<protein>
    <submittedName>
        <fullName evidence="1">Uncharacterized protein</fullName>
    </submittedName>
</protein>
<keyword evidence="2" id="KW-1185">Reference proteome</keyword>
<dbReference type="EMBL" id="JAFIRN010000010">
    <property type="protein sequence ID" value="KAG5841382.1"/>
    <property type="molecule type" value="Genomic_DNA"/>
</dbReference>
<gene>
    <name evidence="1" type="ORF">ANANG_G00198920</name>
</gene>
<organism evidence="1 2">
    <name type="scientific">Anguilla anguilla</name>
    <name type="common">European freshwater eel</name>
    <name type="synonym">Muraena anguilla</name>
    <dbReference type="NCBI Taxonomy" id="7936"/>
    <lineage>
        <taxon>Eukaryota</taxon>
        <taxon>Metazoa</taxon>
        <taxon>Chordata</taxon>
        <taxon>Craniata</taxon>
        <taxon>Vertebrata</taxon>
        <taxon>Euteleostomi</taxon>
        <taxon>Actinopterygii</taxon>
        <taxon>Neopterygii</taxon>
        <taxon>Teleostei</taxon>
        <taxon>Anguilliformes</taxon>
        <taxon>Anguillidae</taxon>
        <taxon>Anguilla</taxon>
    </lineage>
</organism>
<evidence type="ECO:0000313" key="1">
    <source>
        <dbReference type="EMBL" id="KAG5841382.1"/>
    </source>
</evidence>
<name>A0A9D3M2I8_ANGAN</name>
<reference evidence="1" key="1">
    <citation type="submission" date="2021-01" db="EMBL/GenBank/DDBJ databases">
        <title>A chromosome-scale assembly of European eel, Anguilla anguilla.</title>
        <authorList>
            <person name="Henkel C."/>
            <person name="Jong-Raadsen S.A."/>
            <person name="Dufour S."/>
            <person name="Weltzien F.-A."/>
            <person name="Palstra A.P."/>
            <person name="Pelster B."/>
            <person name="Spaink H.P."/>
            <person name="Van Den Thillart G.E."/>
            <person name="Jansen H."/>
            <person name="Zahm M."/>
            <person name="Klopp C."/>
            <person name="Cedric C."/>
            <person name="Louis A."/>
            <person name="Berthelot C."/>
            <person name="Parey E."/>
            <person name="Roest Crollius H."/>
            <person name="Montfort J."/>
            <person name="Robinson-Rechavi M."/>
            <person name="Bucao C."/>
            <person name="Bouchez O."/>
            <person name="Gislard M."/>
            <person name="Lluch J."/>
            <person name="Milhes M."/>
            <person name="Lampietro C."/>
            <person name="Lopez Roques C."/>
            <person name="Donnadieu C."/>
            <person name="Braasch I."/>
            <person name="Desvignes T."/>
            <person name="Postlethwait J."/>
            <person name="Bobe J."/>
            <person name="Guiguen Y."/>
            <person name="Dirks R."/>
        </authorList>
    </citation>
    <scope>NUCLEOTIDE SEQUENCE</scope>
    <source>
        <strain evidence="1">Tag_6206</strain>
        <tissue evidence="1">Liver</tissue>
    </source>
</reference>
<feature type="non-terminal residue" evidence="1">
    <location>
        <position position="1"/>
    </location>
</feature>
<proteinExistence type="predicted"/>
<dbReference type="AlphaFoldDB" id="A0A9D3M2I8"/>
<accession>A0A9D3M2I8</accession>
<comment type="caution">
    <text evidence="1">The sequence shown here is derived from an EMBL/GenBank/DDBJ whole genome shotgun (WGS) entry which is preliminary data.</text>
</comment>
<sequence>LTSSRAQPVEHPSSCVRYIYWVVIADVGQQYGVHPVQMSDQLPEAGLAIRAPVDQHVEPVDGEQGGVSTPPREDVAAGLRQLQKPPRGRGLQHVEGRRDLHGLGQVLREL</sequence>